<keyword evidence="2" id="KW-0489">Methyltransferase</keyword>
<protein>
    <submittedName>
        <fullName evidence="2">FkbM family methyltransferase</fullName>
    </submittedName>
</protein>
<dbReference type="SUPFAM" id="SSF53335">
    <property type="entry name" value="S-adenosyl-L-methionine-dependent methyltransferases"/>
    <property type="match status" value="1"/>
</dbReference>
<keyword evidence="2" id="KW-0808">Transferase</keyword>
<dbReference type="GO" id="GO:0008168">
    <property type="term" value="F:methyltransferase activity"/>
    <property type="evidence" value="ECO:0007669"/>
    <property type="project" value="UniProtKB-KW"/>
</dbReference>
<dbReference type="InterPro" id="IPR052514">
    <property type="entry name" value="SAM-dependent_MTase"/>
</dbReference>
<dbReference type="InterPro" id="IPR006342">
    <property type="entry name" value="FkbM_mtfrase"/>
</dbReference>
<accession>A0A926E2H4</accession>
<comment type="caution">
    <text evidence="2">The sequence shown here is derived from an EMBL/GenBank/DDBJ whole genome shotgun (WGS) entry which is preliminary data.</text>
</comment>
<sequence length="360" mass="40162">MSMDSLQARLTEHSTVWDRMRDCRKPVLLYGMGNGAQKLLDECARRGIEVAGMFASDEFVRGHSFAGYPVLRYREARARFGDFFTAIAFASQRPEVLAQFYAVEREGETAAPDLPVAGDARVFDGGYLREHLSSFERAFALLADEPSRRTFAALVNYKLSGKLGYLRCAESSVDDSYRLLALTGEEDYVDLGAYRGDTVRELLDHTGGRVRSVRAFEPDARNFAHLERNLRAWGLRDAKCYNLGAWSGPGELPFTGKAGRGSALGTAGGGAVPVDSVDRVLGGARVSYLKLDVEGAEREALLGCARTIRRWRPKLCVSAYHRNEDLFALPLLIEQIAPGYRFYLRRFPYVPAWDVNLYCL</sequence>
<dbReference type="GO" id="GO:0032259">
    <property type="term" value="P:methylation"/>
    <property type="evidence" value="ECO:0007669"/>
    <property type="project" value="UniProtKB-KW"/>
</dbReference>
<gene>
    <name evidence="2" type="ORF">H8711_11710</name>
</gene>
<proteinExistence type="predicted"/>
<reference evidence="2" key="1">
    <citation type="submission" date="2020-08" db="EMBL/GenBank/DDBJ databases">
        <title>Genome public.</title>
        <authorList>
            <person name="Liu C."/>
            <person name="Sun Q."/>
        </authorList>
    </citation>
    <scope>NUCLEOTIDE SEQUENCE</scope>
    <source>
        <strain evidence="2">NSJ-31</strain>
    </source>
</reference>
<organism evidence="2 3">
    <name type="scientific">Ligaoa zhengdingensis</name>
    <dbReference type="NCBI Taxonomy" id="2763658"/>
    <lineage>
        <taxon>Bacteria</taxon>
        <taxon>Bacillati</taxon>
        <taxon>Bacillota</taxon>
        <taxon>Clostridia</taxon>
        <taxon>Eubacteriales</taxon>
        <taxon>Oscillospiraceae</taxon>
        <taxon>Ligaoa</taxon>
    </lineage>
</organism>
<dbReference type="Gene3D" id="3.40.50.150">
    <property type="entry name" value="Vaccinia Virus protein VP39"/>
    <property type="match status" value="1"/>
</dbReference>
<dbReference type="PANTHER" id="PTHR34203:SF15">
    <property type="entry name" value="SLL1173 PROTEIN"/>
    <property type="match status" value="1"/>
</dbReference>
<dbReference type="AlphaFoldDB" id="A0A926E2H4"/>
<name>A0A926E2H4_9FIRM</name>
<dbReference type="PANTHER" id="PTHR34203">
    <property type="entry name" value="METHYLTRANSFERASE, FKBM FAMILY PROTEIN"/>
    <property type="match status" value="1"/>
</dbReference>
<dbReference type="Pfam" id="PF05050">
    <property type="entry name" value="Methyltransf_21"/>
    <property type="match status" value="1"/>
</dbReference>
<dbReference type="RefSeq" id="WP_249283632.1">
    <property type="nucleotide sequence ID" value="NZ_JACRST010000026.1"/>
</dbReference>
<dbReference type="InterPro" id="IPR029063">
    <property type="entry name" value="SAM-dependent_MTases_sf"/>
</dbReference>
<dbReference type="Proteomes" id="UP000653127">
    <property type="component" value="Unassembled WGS sequence"/>
</dbReference>
<evidence type="ECO:0000313" key="2">
    <source>
        <dbReference type="EMBL" id="MBC8547590.1"/>
    </source>
</evidence>
<feature type="domain" description="Methyltransferase FkbM" evidence="1">
    <location>
        <begin position="190"/>
        <end position="324"/>
    </location>
</feature>
<dbReference type="NCBIfam" id="TIGR01444">
    <property type="entry name" value="fkbM_fam"/>
    <property type="match status" value="1"/>
</dbReference>
<keyword evidence="3" id="KW-1185">Reference proteome</keyword>
<evidence type="ECO:0000259" key="1">
    <source>
        <dbReference type="Pfam" id="PF05050"/>
    </source>
</evidence>
<dbReference type="EMBL" id="JACRST010000026">
    <property type="protein sequence ID" value="MBC8547590.1"/>
    <property type="molecule type" value="Genomic_DNA"/>
</dbReference>
<evidence type="ECO:0000313" key="3">
    <source>
        <dbReference type="Proteomes" id="UP000653127"/>
    </source>
</evidence>